<sequence length="279" mass="31255">MASLPIAVLLKRVTRTRLLYDAHELETQREGWSWPIRWAAQVAESLLMPHVNHTLVVSDTIRAWYERRYPKAGFTTVRNTPSVVGPVQKSEALRRQLGLREEELLCVFLGMLSPGRGIEEMVEAFRQLPDDKHVVFVGHGVLRECLSADAQTHRNIHVLPPVAGSEVVSYASGADVGVVISAGKSLSYRYSLPNKLFEYAHAGLPVIVSDLPEFRNFVEREGLGWVIPPTPDALRDLVLGLSREQVRRMPKRETSPPSWETEAPRLLGVYHMLAHSADG</sequence>
<dbReference type="Proteomes" id="UP000548978">
    <property type="component" value="Unassembled WGS sequence"/>
</dbReference>
<keyword evidence="1" id="KW-0328">Glycosyltransferase</keyword>
<dbReference type="GO" id="GO:0016757">
    <property type="term" value="F:glycosyltransferase activity"/>
    <property type="evidence" value="ECO:0007669"/>
    <property type="project" value="UniProtKB-KW"/>
</dbReference>
<dbReference type="SUPFAM" id="SSF53756">
    <property type="entry name" value="UDP-Glycosyltransferase/glycogen phosphorylase"/>
    <property type="match status" value="1"/>
</dbReference>
<keyword evidence="2 3" id="KW-0808">Transferase</keyword>
<evidence type="ECO:0000313" key="3">
    <source>
        <dbReference type="EMBL" id="MBB5661413.1"/>
    </source>
</evidence>
<dbReference type="Gene3D" id="3.40.50.2000">
    <property type="entry name" value="Glycogen Phosphorylase B"/>
    <property type="match status" value="1"/>
</dbReference>
<reference evidence="3 4" key="1">
    <citation type="submission" date="2020-08" db="EMBL/GenBank/DDBJ databases">
        <title>Genomic Encyclopedia of Type Strains, Phase IV (KMG-IV): sequencing the most valuable type-strain genomes for metagenomic binning, comparative biology and taxonomic classification.</title>
        <authorList>
            <person name="Goeker M."/>
        </authorList>
    </citation>
    <scope>NUCLEOTIDE SEQUENCE [LARGE SCALE GENOMIC DNA]</scope>
    <source>
        <strain evidence="3 4">DSM 24448</strain>
    </source>
</reference>
<evidence type="ECO:0000256" key="1">
    <source>
        <dbReference type="ARBA" id="ARBA00022676"/>
    </source>
</evidence>
<name>A0A7W9A4X9_9CAUL</name>
<comment type="caution">
    <text evidence="3">The sequence shown here is derived from an EMBL/GenBank/DDBJ whole genome shotgun (WGS) entry which is preliminary data.</text>
</comment>
<evidence type="ECO:0000256" key="2">
    <source>
        <dbReference type="ARBA" id="ARBA00022679"/>
    </source>
</evidence>
<dbReference type="Pfam" id="PF13692">
    <property type="entry name" value="Glyco_trans_1_4"/>
    <property type="match status" value="1"/>
</dbReference>
<evidence type="ECO:0000313" key="4">
    <source>
        <dbReference type="Proteomes" id="UP000548978"/>
    </source>
</evidence>
<dbReference type="PANTHER" id="PTHR12526">
    <property type="entry name" value="GLYCOSYLTRANSFERASE"/>
    <property type="match status" value="1"/>
</dbReference>
<dbReference type="AlphaFoldDB" id="A0A7W9A4X9"/>
<organism evidence="3 4">
    <name type="scientific">Brevundimonas halotolerans</name>
    <dbReference type="NCBI Taxonomy" id="69670"/>
    <lineage>
        <taxon>Bacteria</taxon>
        <taxon>Pseudomonadati</taxon>
        <taxon>Pseudomonadota</taxon>
        <taxon>Alphaproteobacteria</taxon>
        <taxon>Caulobacterales</taxon>
        <taxon>Caulobacteraceae</taxon>
        <taxon>Brevundimonas</taxon>
    </lineage>
</organism>
<gene>
    <name evidence="3" type="ORF">FHS65_002174</name>
</gene>
<accession>A0A7W9A4X9</accession>
<protein>
    <submittedName>
        <fullName evidence="3">Glycosyltransferase involved in cell wall biosynthesis</fullName>
    </submittedName>
</protein>
<proteinExistence type="predicted"/>
<dbReference type="EMBL" id="JACIJB010000010">
    <property type="protein sequence ID" value="MBB5661413.1"/>
    <property type="molecule type" value="Genomic_DNA"/>
</dbReference>
<keyword evidence="4" id="KW-1185">Reference proteome</keyword>
<dbReference type="PANTHER" id="PTHR12526:SF629">
    <property type="entry name" value="TEICHURONIC ACID BIOSYNTHESIS GLYCOSYLTRANSFERASE TUAH-RELATED"/>
    <property type="match status" value="1"/>
</dbReference>